<feature type="compositionally biased region" description="Pro residues" evidence="1">
    <location>
        <begin position="525"/>
        <end position="534"/>
    </location>
</feature>
<feature type="chain" id="PRO_5044001717" evidence="3">
    <location>
        <begin position="19"/>
        <end position="766"/>
    </location>
</feature>
<gene>
    <name evidence="4" type="ORF">NESM_000503200</name>
</gene>
<comment type="caution">
    <text evidence="4">The sequence shown here is derived from an EMBL/GenBank/DDBJ whole genome shotgun (WGS) entry which is preliminary data.</text>
</comment>
<evidence type="ECO:0000256" key="3">
    <source>
        <dbReference type="SAM" id="SignalP"/>
    </source>
</evidence>
<reference evidence="4 5" key="1">
    <citation type="journal article" date="2021" name="MBio">
        <title>A New Model Trypanosomatid, Novymonas esmeraldas: Genomic Perception of Its 'Candidatus Pandoraea novymonadis' Endosymbiont.</title>
        <authorList>
            <person name="Zakharova A."/>
            <person name="Saura A."/>
            <person name="Butenko A."/>
            <person name="Podesvova L."/>
            <person name="Warmusova S."/>
            <person name="Kostygov A.Y."/>
            <person name="Nenarokova A."/>
            <person name="Lukes J."/>
            <person name="Opperdoes F.R."/>
            <person name="Yurchenko V."/>
        </authorList>
    </citation>
    <scope>NUCLEOTIDE SEQUENCE [LARGE SCALE GENOMIC DNA]</scope>
    <source>
        <strain evidence="4 5">E262AT.01</strain>
    </source>
</reference>
<dbReference type="AlphaFoldDB" id="A0AAW0EPT0"/>
<keyword evidence="2" id="KW-0812">Transmembrane</keyword>
<feature type="compositionally biased region" description="Low complexity" evidence="1">
    <location>
        <begin position="367"/>
        <end position="380"/>
    </location>
</feature>
<feature type="transmembrane region" description="Helical" evidence="2">
    <location>
        <begin position="86"/>
        <end position="107"/>
    </location>
</feature>
<keyword evidence="2" id="KW-0472">Membrane</keyword>
<feature type="region of interest" description="Disordered" evidence="1">
    <location>
        <begin position="356"/>
        <end position="399"/>
    </location>
</feature>
<feature type="region of interest" description="Disordered" evidence="1">
    <location>
        <begin position="122"/>
        <end position="187"/>
    </location>
</feature>
<keyword evidence="5" id="KW-1185">Reference proteome</keyword>
<accession>A0AAW0EPT0</accession>
<name>A0AAW0EPT0_9TRYP</name>
<organism evidence="4 5">
    <name type="scientific">Novymonas esmeraldas</name>
    <dbReference type="NCBI Taxonomy" id="1808958"/>
    <lineage>
        <taxon>Eukaryota</taxon>
        <taxon>Discoba</taxon>
        <taxon>Euglenozoa</taxon>
        <taxon>Kinetoplastea</taxon>
        <taxon>Metakinetoplastina</taxon>
        <taxon>Trypanosomatida</taxon>
        <taxon>Trypanosomatidae</taxon>
        <taxon>Novymonas</taxon>
    </lineage>
</organism>
<keyword evidence="2" id="KW-1133">Transmembrane helix</keyword>
<feature type="compositionally biased region" description="Basic and acidic residues" evidence="1">
    <location>
        <begin position="137"/>
        <end position="146"/>
    </location>
</feature>
<sequence>MFVSWTLAVAVLLSSGRAAASGGAGDAHQHQPGVEAQHAAARHEQWHAPAGALSSSGSRGGDLSSSDAARRHRRCGGLGIGECLLMYHAAFLVAFILLVVVAVVLWLSRRWRVCSRDVRRRRGHARPVSDEESDGAPSREEGRAYEPSRGLLSSRHRRGREAVVDDDEDDGEPAHGSAGVRHGPGSCIHRLNLPKSNVWWFLKYTPAGLFYRSSPTSAADGEGGRAVASITVDVGERVSEGDVDTRGAVRHRGQAASATPSPRPAVSLAHVIKTDTSDSGHDGSSHSEREDEDRAGGCSRECSRGERLHAEVERPAHRSCTADERWSAFLATTHLSPFLPSFDDDADVEEHLAADCGNSQRPCDTLRSTASTGSRESSSRTPPPATDTPALSRRASGSSVSVCDADATQESVYVRHALPHVDTAIFDGTAAATGSLGAVDGDGCTGAAVPCALPPCEAPRSSVGSHISEVDGIAAPWECASTALPSPAALTASHLPVDELAIAAVVDVVEAPVDAPAECGECVGPAPPSPPPVPARRRRSSRYSEPWQPVLAAPPQAAPFAAAATMALPSFSAPVSPVRVCASPCSELAAPGGDLDDLMLVEEQDSAQSNVTGEYARVFSGSSTSTSRTVTPATEVEQEMIGTPPVAAAFAAGGGVYAGLESEAVLATSSIPLYLPSPPIAVYARTVGAVYGLLGKDDEDDDGRPCRCGWPSRSAQQRRPLNLSVEERTLLLKSRRWLYPLVRGFDEVVEEPAVSASPADPEDDDG</sequence>
<dbReference type="Proteomes" id="UP001430356">
    <property type="component" value="Unassembled WGS sequence"/>
</dbReference>
<keyword evidence="3" id="KW-0732">Signal</keyword>
<evidence type="ECO:0000256" key="1">
    <source>
        <dbReference type="SAM" id="MobiDB-lite"/>
    </source>
</evidence>
<protein>
    <submittedName>
        <fullName evidence="4">Uncharacterized protein</fullName>
    </submittedName>
</protein>
<proteinExistence type="predicted"/>
<dbReference type="EMBL" id="JAECZO010000060">
    <property type="protein sequence ID" value="KAK7195729.1"/>
    <property type="molecule type" value="Genomic_DNA"/>
</dbReference>
<feature type="region of interest" description="Disordered" evidence="1">
    <location>
        <begin position="520"/>
        <end position="541"/>
    </location>
</feature>
<evidence type="ECO:0000256" key="2">
    <source>
        <dbReference type="SAM" id="Phobius"/>
    </source>
</evidence>
<feature type="compositionally biased region" description="Basic and acidic residues" evidence="1">
    <location>
        <begin position="238"/>
        <end position="247"/>
    </location>
</feature>
<feature type="region of interest" description="Disordered" evidence="1">
    <location>
        <begin position="238"/>
        <end position="300"/>
    </location>
</feature>
<feature type="signal peptide" evidence="3">
    <location>
        <begin position="1"/>
        <end position="18"/>
    </location>
</feature>
<feature type="compositionally biased region" description="Basic and acidic residues" evidence="1">
    <location>
        <begin position="272"/>
        <end position="300"/>
    </location>
</feature>
<evidence type="ECO:0000313" key="4">
    <source>
        <dbReference type="EMBL" id="KAK7195729.1"/>
    </source>
</evidence>
<evidence type="ECO:0000313" key="5">
    <source>
        <dbReference type="Proteomes" id="UP001430356"/>
    </source>
</evidence>